<evidence type="ECO:0000313" key="2">
    <source>
        <dbReference type="EMBL" id="GBP22682.1"/>
    </source>
</evidence>
<name>A0A4C1U8G8_EUMVA</name>
<dbReference type="EMBL" id="BGZK01000142">
    <property type="protein sequence ID" value="GBP22682.1"/>
    <property type="molecule type" value="Genomic_DNA"/>
</dbReference>
<reference evidence="2 3" key="1">
    <citation type="journal article" date="2019" name="Commun. Biol.">
        <title>The bagworm genome reveals a unique fibroin gene that provides high tensile strength.</title>
        <authorList>
            <person name="Kono N."/>
            <person name="Nakamura H."/>
            <person name="Ohtoshi R."/>
            <person name="Tomita M."/>
            <person name="Numata K."/>
            <person name="Arakawa K."/>
        </authorList>
    </citation>
    <scope>NUCLEOTIDE SEQUENCE [LARGE SCALE GENOMIC DNA]</scope>
</reference>
<dbReference type="Proteomes" id="UP000299102">
    <property type="component" value="Unassembled WGS sequence"/>
</dbReference>
<evidence type="ECO:0000256" key="1">
    <source>
        <dbReference type="SAM" id="MobiDB-lite"/>
    </source>
</evidence>
<keyword evidence="3" id="KW-1185">Reference proteome</keyword>
<feature type="region of interest" description="Disordered" evidence="1">
    <location>
        <begin position="1"/>
        <end position="28"/>
    </location>
</feature>
<dbReference type="AlphaFoldDB" id="A0A4C1U8G8"/>
<evidence type="ECO:0000313" key="3">
    <source>
        <dbReference type="Proteomes" id="UP000299102"/>
    </source>
</evidence>
<accession>A0A4C1U8G8</accession>
<proteinExistence type="predicted"/>
<organism evidence="2 3">
    <name type="scientific">Eumeta variegata</name>
    <name type="common">Bagworm moth</name>
    <name type="synonym">Eumeta japonica</name>
    <dbReference type="NCBI Taxonomy" id="151549"/>
    <lineage>
        <taxon>Eukaryota</taxon>
        <taxon>Metazoa</taxon>
        <taxon>Ecdysozoa</taxon>
        <taxon>Arthropoda</taxon>
        <taxon>Hexapoda</taxon>
        <taxon>Insecta</taxon>
        <taxon>Pterygota</taxon>
        <taxon>Neoptera</taxon>
        <taxon>Endopterygota</taxon>
        <taxon>Lepidoptera</taxon>
        <taxon>Glossata</taxon>
        <taxon>Ditrysia</taxon>
        <taxon>Tineoidea</taxon>
        <taxon>Psychidae</taxon>
        <taxon>Oiketicinae</taxon>
        <taxon>Eumeta</taxon>
    </lineage>
</organism>
<protein>
    <submittedName>
        <fullName evidence="2">Uncharacterized protein</fullName>
    </submittedName>
</protein>
<gene>
    <name evidence="2" type="ORF">EVAR_13963_1</name>
</gene>
<comment type="caution">
    <text evidence="2">The sequence shown here is derived from an EMBL/GenBank/DDBJ whole genome shotgun (WGS) entry which is preliminary data.</text>
</comment>
<sequence>MRPPLDVGRTQRGNGGRPLDRSKDSNSPSALAQCGSKVVKGCLRCSAHVTFTGRLHTGPLALNLAQSTANIELGRVSTSTYLELVDDSHPVEIRPARVLEDDTHHGLGAECGQCFYRGARLHRFFPTTRMRRPVPRAEPPRPMPPPARAVLRHHPFFMTRIVSPRPPHPSPEHSAAVAFTSHVTAPLPIEACGRERVGLRPSDRNLGY</sequence>